<dbReference type="Pfam" id="PF03551">
    <property type="entry name" value="PadR"/>
    <property type="match status" value="1"/>
</dbReference>
<dbReference type="InterPro" id="IPR005149">
    <property type="entry name" value="Tscrpt_reg_PadR_N"/>
</dbReference>
<dbReference type="InterPro" id="IPR052509">
    <property type="entry name" value="Metal_resp_DNA-bind_regulator"/>
</dbReference>
<gene>
    <name evidence="2" type="ORF">COA71_03175</name>
</gene>
<feature type="domain" description="Transcription regulator PadR N-terminal" evidence="1">
    <location>
        <begin position="17"/>
        <end position="89"/>
    </location>
</feature>
<name>A0A2A5CG78_9GAMM</name>
<dbReference type="InterPro" id="IPR036390">
    <property type="entry name" value="WH_DNA-bd_sf"/>
</dbReference>
<comment type="caution">
    <text evidence="2">The sequence shown here is derived from an EMBL/GenBank/DDBJ whole genome shotgun (WGS) entry which is preliminary data.</text>
</comment>
<evidence type="ECO:0000259" key="1">
    <source>
        <dbReference type="Pfam" id="PF03551"/>
    </source>
</evidence>
<organism evidence="2 3">
    <name type="scientific">SAR86 cluster bacterium</name>
    <dbReference type="NCBI Taxonomy" id="2030880"/>
    <lineage>
        <taxon>Bacteria</taxon>
        <taxon>Pseudomonadati</taxon>
        <taxon>Pseudomonadota</taxon>
        <taxon>Gammaproteobacteria</taxon>
        <taxon>SAR86 cluster</taxon>
    </lineage>
</organism>
<accession>A0A2A5CG78</accession>
<dbReference type="PANTHER" id="PTHR33169">
    <property type="entry name" value="PADR-FAMILY TRANSCRIPTIONAL REGULATOR"/>
    <property type="match status" value="1"/>
</dbReference>
<sequence length="111" mass="12480">MAKTNPPFMSGVPELLILRLLGRQEMYGYELVRAVRVISNDAFDLAEGVVYPVLHGLEKKKFLKAKRKSIAGRNRVYYTVTVKGKKRMSELSGEWERVKGGIDSALGEQHG</sequence>
<dbReference type="AlphaFoldDB" id="A0A2A5CG78"/>
<reference evidence="3" key="1">
    <citation type="submission" date="2017-08" db="EMBL/GenBank/DDBJ databases">
        <title>A dynamic microbial community with high functional redundancy inhabits the cold, oxic subseafloor aquifer.</title>
        <authorList>
            <person name="Tully B.J."/>
            <person name="Wheat C.G."/>
            <person name="Glazer B.T."/>
            <person name="Huber J.A."/>
        </authorList>
    </citation>
    <scope>NUCLEOTIDE SEQUENCE [LARGE SCALE GENOMIC DNA]</scope>
</reference>
<dbReference type="EMBL" id="NVWI01000002">
    <property type="protein sequence ID" value="PCJ42528.1"/>
    <property type="molecule type" value="Genomic_DNA"/>
</dbReference>
<dbReference type="InterPro" id="IPR036388">
    <property type="entry name" value="WH-like_DNA-bd_sf"/>
</dbReference>
<evidence type="ECO:0000313" key="2">
    <source>
        <dbReference type="EMBL" id="PCJ42528.1"/>
    </source>
</evidence>
<evidence type="ECO:0000313" key="3">
    <source>
        <dbReference type="Proteomes" id="UP000228987"/>
    </source>
</evidence>
<dbReference type="SUPFAM" id="SSF46785">
    <property type="entry name" value="Winged helix' DNA-binding domain"/>
    <property type="match status" value="1"/>
</dbReference>
<dbReference type="PANTHER" id="PTHR33169:SF14">
    <property type="entry name" value="TRANSCRIPTIONAL REGULATOR RV3488"/>
    <property type="match status" value="1"/>
</dbReference>
<dbReference type="Proteomes" id="UP000228987">
    <property type="component" value="Unassembled WGS sequence"/>
</dbReference>
<dbReference type="Gene3D" id="1.10.10.10">
    <property type="entry name" value="Winged helix-like DNA-binding domain superfamily/Winged helix DNA-binding domain"/>
    <property type="match status" value="1"/>
</dbReference>
<proteinExistence type="predicted"/>
<protein>
    <submittedName>
        <fullName evidence="2">PadR family transcriptional regulator</fullName>
    </submittedName>
</protein>